<evidence type="ECO:0000256" key="3">
    <source>
        <dbReference type="ARBA" id="ARBA00008766"/>
    </source>
</evidence>
<dbReference type="InterPro" id="IPR029149">
    <property type="entry name" value="Creatin/AminoP/Spt16_N"/>
</dbReference>
<keyword evidence="5" id="KW-0479">Metal-binding</keyword>
<evidence type="ECO:0000256" key="1">
    <source>
        <dbReference type="ARBA" id="ARBA00001424"/>
    </source>
</evidence>
<proteinExistence type="inferred from homology"/>
<keyword evidence="7" id="KW-0464">Manganese</keyword>
<dbReference type="AlphaFoldDB" id="A0A0L0WD21"/>
<comment type="catalytic activity">
    <reaction evidence="1">
        <text>Release of any N-terminal amino acid, including proline, that is linked to proline, even from a dipeptide or tripeptide.</text>
        <dbReference type="EC" id="3.4.11.9"/>
    </reaction>
</comment>
<dbReference type="Gene3D" id="3.40.350.10">
    <property type="entry name" value="Creatinase/prolidase N-terminal domain"/>
    <property type="match status" value="1"/>
</dbReference>
<name>A0A0L0WD21_GOTPU</name>
<keyword evidence="9" id="KW-0645">Protease</keyword>
<evidence type="ECO:0000256" key="6">
    <source>
        <dbReference type="ARBA" id="ARBA00022801"/>
    </source>
</evidence>
<dbReference type="EC" id="3.4.11.9" evidence="4"/>
<keyword evidence="9" id="KW-0031">Aminopeptidase</keyword>
<feature type="domain" description="Aminopeptidase P N-terminal" evidence="8">
    <location>
        <begin position="1"/>
        <end position="136"/>
    </location>
</feature>
<dbReference type="PANTHER" id="PTHR43226:SF4">
    <property type="entry name" value="XAA-PRO AMINOPEPTIDASE 3"/>
    <property type="match status" value="1"/>
</dbReference>
<keyword evidence="10" id="KW-1185">Reference proteome</keyword>
<dbReference type="GO" id="GO:0070006">
    <property type="term" value="F:metalloaminopeptidase activity"/>
    <property type="evidence" value="ECO:0007669"/>
    <property type="project" value="InterPro"/>
</dbReference>
<dbReference type="PATRIC" id="fig|1503.3.peg.2022"/>
<keyword evidence="6" id="KW-0378">Hydrolase</keyword>
<dbReference type="SMART" id="SM01011">
    <property type="entry name" value="AMP_N"/>
    <property type="match status" value="1"/>
</dbReference>
<evidence type="ECO:0000256" key="4">
    <source>
        <dbReference type="ARBA" id="ARBA00012574"/>
    </source>
</evidence>
<dbReference type="Proteomes" id="UP000037267">
    <property type="component" value="Unassembled WGS sequence"/>
</dbReference>
<accession>A0A0L0WD21</accession>
<dbReference type="RefSeq" id="WP_050354369.1">
    <property type="nucleotide sequence ID" value="NZ_LGSS01000003.1"/>
</dbReference>
<dbReference type="GO" id="GO:0005829">
    <property type="term" value="C:cytosol"/>
    <property type="evidence" value="ECO:0007669"/>
    <property type="project" value="TreeGrafter"/>
</dbReference>
<evidence type="ECO:0000256" key="7">
    <source>
        <dbReference type="ARBA" id="ARBA00023211"/>
    </source>
</evidence>
<evidence type="ECO:0000256" key="2">
    <source>
        <dbReference type="ARBA" id="ARBA00001936"/>
    </source>
</evidence>
<dbReference type="Pfam" id="PF05195">
    <property type="entry name" value="AMP_N"/>
    <property type="match status" value="1"/>
</dbReference>
<dbReference type="STRING" id="1503.CLPU_3c01570"/>
<dbReference type="GO" id="GO:0006508">
    <property type="term" value="P:proteolysis"/>
    <property type="evidence" value="ECO:0007669"/>
    <property type="project" value="TreeGrafter"/>
</dbReference>
<dbReference type="InterPro" id="IPR052433">
    <property type="entry name" value="X-Pro_dipept-like"/>
</dbReference>
<comment type="cofactor">
    <cofactor evidence="2">
        <name>Mn(2+)</name>
        <dbReference type="ChEBI" id="CHEBI:29035"/>
    </cofactor>
</comment>
<dbReference type="InterPro" id="IPR036005">
    <property type="entry name" value="Creatinase/aminopeptidase-like"/>
</dbReference>
<dbReference type="SUPFAM" id="SSF53092">
    <property type="entry name" value="Creatinase/prolidase N-terminal domain"/>
    <property type="match status" value="1"/>
</dbReference>
<evidence type="ECO:0000313" key="10">
    <source>
        <dbReference type="Proteomes" id="UP000037267"/>
    </source>
</evidence>
<evidence type="ECO:0000313" key="9">
    <source>
        <dbReference type="EMBL" id="KNF09379.1"/>
    </source>
</evidence>
<dbReference type="EMBL" id="LGSS01000003">
    <property type="protein sequence ID" value="KNF09379.1"/>
    <property type="molecule type" value="Genomic_DNA"/>
</dbReference>
<dbReference type="GO" id="GO:0030145">
    <property type="term" value="F:manganese ion binding"/>
    <property type="evidence" value="ECO:0007669"/>
    <property type="project" value="InterPro"/>
</dbReference>
<dbReference type="CDD" id="cd01087">
    <property type="entry name" value="Prolidase"/>
    <property type="match status" value="1"/>
</dbReference>
<evidence type="ECO:0000256" key="5">
    <source>
        <dbReference type="ARBA" id="ARBA00022723"/>
    </source>
</evidence>
<dbReference type="InterPro" id="IPR007865">
    <property type="entry name" value="Aminopep_P_N"/>
</dbReference>
<dbReference type="Pfam" id="PF00557">
    <property type="entry name" value="Peptidase_M24"/>
    <property type="match status" value="1"/>
</dbReference>
<dbReference type="InterPro" id="IPR000994">
    <property type="entry name" value="Pept_M24"/>
</dbReference>
<dbReference type="Gene3D" id="3.90.230.10">
    <property type="entry name" value="Creatinase/methionine aminopeptidase superfamily"/>
    <property type="match status" value="1"/>
</dbReference>
<dbReference type="PANTHER" id="PTHR43226">
    <property type="entry name" value="XAA-PRO AMINOPEPTIDASE 3"/>
    <property type="match status" value="1"/>
</dbReference>
<sequence>MNKEFFINKREELVNLIEDGSLVVFFSGCAPQKSADEKYDFVVNKNFYYLTGIERENFILLLGKRDGKYEETLFIEKVSLKEEKWTGKRLTEEESKEISGIENIYSLQEFKNMFNNLLKNDYEYIYLDLEKTSWESVDTPALSFAKDINNKYPYLKIKNIYGLVSRLRMIKSEEEVKEIRKAIKITNDGIKSLMKNSKVGMKEYQLEAYFDFTIKVLGAKRHSFKTIAASGANATILHYDKNDSEINSNNLILFDLGSQYNNYCADISRTFPINGRFTERQKQIYNIVLKAQQETIEAIRPGVKYAKLNEITKKVLIEECKKINLINKDNEISKYYYHGVSHYLGLDTHDVGIYGPEVELEEGMVITIEPGLYIEEESIGIRIEDNILVTEDGYENLSQNIIKTVEDIEKFMNN</sequence>
<comment type="similarity">
    <text evidence="3">Belongs to the peptidase M24B family.</text>
</comment>
<comment type="caution">
    <text evidence="9">The sequence shown here is derived from an EMBL/GenBank/DDBJ whole genome shotgun (WGS) entry which is preliminary data.</text>
</comment>
<organism evidence="9 10">
    <name type="scientific">Gottschalkia purinilytica</name>
    <name type="common">Clostridium purinilyticum</name>
    <dbReference type="NCBI Taxonomy" id="1503"/>
    <lineage>
        <taxon>Bacteria</taxon>
        <taxon>Bacillati</taxon>
        <taxon>Bacillota</taxon>
        <taxon>Tissierellia</taxon>
        <taxon>Tissierellales</taxon>
        <taxon>Gottschalkiaceae</taxon>
        <taxon>Gottschalkia</taxon>
    </lineage>
</organism>
<protein>
    <recommendedName>
        <fullName evidence="4">Xaa-Pro aminopeptidase</fullName>
        <ecNumber evidence="4">3.4.11.9</ecNumber>
    </recommendedName>
</protein>
<gene>
    <name evidence="9" type="ORF">CLPU_3c01570</name>
</gene>
<evidence type="ECO:0000259" key="8">
    <source>
        <dbReference type="SMART" id="SM01011"/>
    </source>
</evidence>
<reference evidence="10" key="1">
    <citation type="submission" date="2015-07" db="EMBL/GenBank/DDBJ databases">
        <title>Draft genome sequence of the purine-degrading Gottschalkia purinilyticum DSM 1384 (formerly Clostridium purinilyticum).</title>
        <authorList>
            <person name="Poehlein A."/>
            <person name="Schiel-Bengelsdorf B."/>
            <person name="Bengelsdorf F.R."/>
            <person name="Daniel R."/>
            <person name="Duerre P."/>
        </authorList>
    </citation>
    <scope>NUCLEOTIDE SEQUENCE [LARGE SCALE GENOMIC DNA]</scope>
    <source>
        <strain evidence="10">DSM 1384</strain>
    </source>
</reference>
<dbReference type="SUPFAM" id="SSF55920">
    <property type="entry name" value="Creatinase/aminopeptidase"/>
    <property type="match status" value="1"/>
</dbReference>
<dbReference type="OrthoDB" id="9806388at2"/>